<evidence type="ECO:0000313" key="1">
    <source>
        <dbReference type="EMBL" id="EKT84853.1"/>
    </source>
</evidence>
<accession>K8XT43</accession>
<evidence type="ECO:0000313" key="2">
    <source>
        <dbReference type="Proteomes" id="UP000035800"/>
    </source>
</evidence>
<dbReference type="RefSeq" id="WP_004463358.1">
    <property type="nucleotide sequence ID" value="NZ_CP006694.1"/>
</dbReference>
<organism evidence="1 2">
    <name type="scientific">Leptospira santarosai serovar Shermani str. LT 821</name>
    <dbReference type="NCBI Taxonomy" id="758847"/>
    <lineage>
        <taxon>Bacteria</taxon>
        <taxon>Pseudomonadati</taxon>
        <taxon>Spirochaetota</taxon>
        <taxon>Spirochaetia</taxon>
        <taxon>Leptospirales</taxon>
        <taxon>Leptospiraceae</taxon>
        <taxon>Leptospira</taxon>
    </lineage>
</organism>
<reference evidence="1 2" key="1">
    <citation type="journal article" date="2012" name="Gene">
        <title>Sequence of Leptospira santarosai serovar Shermani genome and prediction of virulence-associated genes.</title>
        <authorList>
            <person name="Chou L.F."/>
            <person name="Chen Y.T."/>
            <person name="Lu C.W."/>
            <person name="Ko Y.C."/>
            <person name="Tang C.Y."/>
            <person name="Pan M.J."/>
            <person name="Tian Y.C."/>
            <person name="Chiu C.H."/>
            <person name="Hung C.C."/>
            <person name="Yang C.W."/>
        </authorList>
    </citation>
    <scope>NUCLEOTIDE SEQUENCE [LARGE SCALE GENOMIC DNA]</scope>
    <source>
        <strain evidence="1">LT 821</strain>
    </source>
</reference>
<dbReference type="PROSITE" id="PS51257">
    <property type="entry name" value="PROKAR_LIPOPROTEIN"/>
    <property type="match status" value="1"/>
</dbReference>
<reference evidence="1 2" key="2">
    <citation type="journal article" date="2014" name="Emerg. Microbes Infect.">
        <title>Potential impact on kidney infection: a whole-genome analysis of Leptospira santarosai serovar Shermani.</title>
        <authorList>
            <person name="Chou L.F."/>
            <person name="Chen T.W."/>
            <person name="Ko Y.C."/>
            <person name="Pan M.J."/>
            <person name="Tian Y.C."/>
            <person name="Chiu C.H."/>
            <person name="Tang P."/>
            <person name="Hung C.C."/>
            <person name="Yang C.W."/>
        </authorList>
    </citation>
    <scope>NUCLEOTIDE SEQUENCE</scope>
    <source>
        <strain evidence="1 2">LT 821</strain>
    </source>
</reference>
<proteinExistence type="predicted"/>
<sequence>MNKVLVKLNVLILFGLIIVSCSSKVDNKEDLRKAEEFAKSFMSKYIDKRYMFSEDFEMKEIEKEFLDDETIISPLGDLTMNPYVYVTNGFKVKEVVFEDNIYWARMEFKIIRKCKFEINDILRCVEVSNTEKSSVGVRSVKDGFKISTDTTKKIVSEKLFNSYVKRANYTIIDEPTGTLIE</sequence>
<protein>
    <recommendedName>
        <fullName evidence="3">Lipoprotein</fullName>
    </recommendedName>
</protein>
<dbReference type="KEGG" id="lst:LSS_20583"/>
<dbReference type="GeneID" id="29740436"/>
<name>K8XT43_9LEPT</name>
<dbReference type="STRING" id="758847.LSS_20583"/>
<gene>
    <name evidence="1" type="ORF">LSS_20583</name>
</gene>
<evidence type="ECO:0008006" key="3">
    <source>
        <dbReference type="Google" id="ProtNLM"/>
    </source>
</evidence>
<dbReference type="Proteomes" id="UP000035800">
    <property type="component" value="Chromosome I"/>
</dbReference>
<dbReference type="AlphaFoldDB" id="K8XT43"/>
<dbReference type="EMBL" id="CP006694">
    <property type="protein sequence ID" value="EKT84853.1"/>
    <property type="molecule type" value="Genomic_DNA"/>
</dbReference>